<keyword evidence="6" id="KW-0508">mRNA splicing</keyword>
<keyword evidence="5" id="KW-0747">Spliceosome</keyword>
<evidence type="ECO:0000256" key="7">
    <source>
        <dbReference type="ARBA" id="ARBA00023242"/>
    </source>
</evidence>
<organism evidence="8 9">
    <name type="scientific">Bursaphelenchus okinawaensis</name>
    <dbReference type="NCBI Taxonomy" id="465554"/>
    <lineage>
        <taxon>Eukaryota</taxon>
        <taxon>Metazoa</taxon>
        <taxon>Ecdysozoa</taxon>
        <taxon>Nematoda</taxon>
        <taxon>Chromadorea</taxon>
        <taxon>Rhabditida</taxon>
        <taxon>Tylenchina</taxon>
        <taxon>Tylenchomorpha</taxon>
        <taxon>Aphelenchoidea</taxon>
        <taxon>Aphelenchoididae</taxon>
        <taxon>Bursaphelenchus</taxon>
    </lineage>
</organism>
<dbReference type="Proteomes" id="UP000614601">
    <property type="component" value="Unassembled WGS sequence"/>
</dbReference>
<name>A0A811JU88_9BILA</name>
<accession>A0A811JU88</accession>
<dbReference type="GO" id="GO:0008380">
    <property type="term" value="P:RNA splicing"/>
    <property type="evidence" value="ECO:0007669"/>
    <property type="project" value="UniProtKB-KW"/>
</dbReference>
<evidence type="ECO:0000256" key="1">
    <source>
        <dbReference type="ARBA" id="ARBA00004123"/>
    </source>
</evidence>
<proteinExistence type="inferred from homology"/>
<keyword evidence="7" id="KW-0539">Nucleus</keyword>
<dbReference type="Pfam" id="PF05700">
    <property type="entry name" value="BCAS2"/>
    <property type="match status" value="1"/>
</dbReference>
<dbReference type="InterPro" id="IPR008409">
    <property type="entry name" value="SPF27"/>
</dbReference>
<keyword evidence="9" id="KW-1185">Reference proteome</keyword>
<evidence type="ECO:0000313" key="8">
    <source>
        <dbReference type="EMBL" id="CAD5206800.1"/>
    </source>
</evidence>
<dbReference type="PANTHER" id="PTHR13296">
    <property type="entry name" value="BCAS2 PROTEIN"/>
    <property type="match status" value="1"/>
</dbReference>
<dbReference type="PANTHER" id="PTHR13296:SF0">
    <property type="entry name" value="PRE-MRNA-SPLICING FACTOR SPF27"/>
    <property type="match status" value="1"/>
</dbReference>
<dbReference type="Proteomes" id="UP000783686">
    <property type="component" value="Unassembled WGS sequence"/>
</dbReference>
<evidence type="ECO:0000256" key="2">
    <source>
        <dbReference type="ARBA" id="ARBA00010788"/>
    </source>
</evidence>
<evidence type="ECO:0000256" key="6">
    <source>
        <dbReference type="ARBA" id="ARBA00023187"/>
    </source>
</evidence>
<reference evidence="8" key="1">
    <citation type="submission" date="2020-09" db="EMBL/GenBank/DDBJ databases">
        <authorList>
            <person name="Kikuchi T."/>
        </authorList>
    </citation>
    <scope>NUCLEOTIDE SEQUENCE</scope>
    <source>
        <strain evidence="8">SH1</strain>
    </source>
</reference>
<comment type="similarity">
    <text evidence="2">Belongs to the SPF27 family.</text>
</comment>
<dbReference type="OrthoDB" id="205794at2759"/>
<evidence type="ECO:0000313" key="9">
    <source>
        <dbReference type="Proteomes" id="UP000614601"/>
    </source>
</evidence>
<gene>
    <name evidence="8" type="ORF">BOKJ2_LOCUS1484</name>
</gene>
<sequence length="226" mass="26231">MLALPSSKASNDFVLDALPYIDDAEYDESHRKFALSMVEEEQKRYPMTKDYLKKFPKPNYGKFLTPLLEDEFKRISEGKAMPEFDMSRYMVPVPSTTADRQTWVNAIGNCDAQIENMRLKKLNLELMQTHGGPALVKCNKVLKTLADKEEQTVFKLRSQLFETHSRRKRRQEDVRSQLLHMGSQWIVLVNKNIKLDDAIQNMEAELKATAKRIKIEYNVDPDSIMV</sequence>
<dbReference type="GO" id="GO:0071013">
    <property type="term" value="C:catalytic step 2 spliceosome"/>
    <property type="evidence" value="ECO:0007669"/>
    <property type="project" value="TreeGrafter"/>
</dbReference>
<evidence type="ECO:0000256" key="5">
    <source>
        <dbReference type="ARBA" id="ARBA00022728"/>
    </source>
</evidence>
<comment type="subcellular location">
    <subcellularLocation>
        <location evidence="1">Nucleus</location>
    </subcellularLocation>
</comment>
<evidence type="ECO:0000256" key="3">
    <source>
        <dbReference type="ARBA" id="ARBA00014158"/>
    </source>
</evidence>
<dbReference type="AlphaFoldDB" id="A0A811JU88"/>
<dbReference type="GO" id="GO:0071011">
    <property type="term" value="C:precatalytic spliceosome"/>
    <property type="evidence" value="ECO:0007669"/>
    <property type="project" value="TreeGrafter"/>
</dbReference>
<dbReference type="EMBL" id="CAJFDH010000001">
    <property type="protein sequence ID" value="CAD5206800.1"/>
    <property type="molecule type" value="Genomic_DNA"/>
</dbReference>
<dbReference type="GO" id="GO:0006397">
    <property type="term" value="P:mRNA processing"/>
    <property type="evidence" value="ECO:0007669"/>
    <property type="project" value="UniProtKB-KW"/>
</dbReference>
<dbReference type="EMBL" id="CAJFCW020000001">
    <property type="protein sequence ID" value="CAG9083176.1"/>
    <property type="molecule type" value="Genomic_DNA"/>
</dbReference>
<protein>
    <recommendedName>
        <fullName evidence="3">Pre-mRNA-splicing factor SPF27</fullName>
    </recommendedName>
</protein>
<comment type="caution">
    <text evidence="8">The sequence shown here is derived from an EMBL/GenBank/DDBJ whole genome shotgun (WGS) entry which is preliminary data.</text>
</comment>
<evidence type="ECO:0000256" key="4">
    <source>
        <dbReference type="ARBA" id="ARBA00022664"/>
    </source>
</evidence>
<dbReference type="GO" id="GO:0000974">
    <property type="term" value="C:Prp19 complex"/>
    <property type="evidence" value="ECO:0007669"/>
    <property type="project" value="TreeGrafter"/>
</dbReference>
<keyword evidence="4" id="KW-0507">mRNA processing</keyword>